<dbReference type="InterPro" id="IPR011050">
    <property type="entry name" value="Pectin_lyase_fold/virulence"/>
</dbReference>
<dbReference type="SUPFAM" id="SSF51126">
    <property type="entry name" value="Pectin lyase-like"/>
    <property type="match status" value="1"/>
</dbReference>
<dbReference type="InterPro" id="IPR011004">
    <property type="entry name" value="Trimer_LpxA-like_sf"/>
</dbReference>
<gene>
    <name evidence="1" type="ORF">OMM_06978</name>
</gene>
<dbReference type="InterPro" id="IPR012334">
    <property type="entry name" value="Pectin_lyas_fold"/>
</dbReference>
<feature type="non-terminal residue" evidence="1">
    <location>
        <position position="1"/>
    </location>
</feature>
<dbReference type="EMBL" id="ATBP01000067">
    <property type="protein sequence ID" value="ETR73371.1"/>
    <property type="molecule type" value="Genomic_DNA"/>
</dbReference>
<dbReference type="Proteomes" id="UP000189670">
    <property type="component" value="Unassembled WGS sequence"/>
</dbReference>
<accession>A0A1V1PER5</accession>
<dbReference type="SUPFAM" id="SSF51161">
    <property type="entry name" value="Trimeric LpxA-like enzymes"/>
    <property type="match status" value="1"/>
</dbReference>
<comment type="caution">
    <text evidence="1">The sequence shown here is derived from an EMBL/GenBank/DDBJ whole genome shotgun (WGS) entry which is preliminary data.</text>
</comment>
<reference evidence="2" key="1">
    <citation type="submission" date="2012-11" db="EMBL/GenBank/DDBJ databases">
        <authorList>
            <person name="Lucero-Rivera Y.E."/>
            <person name="Tovar-Ramirez D."/>
        </authorList>
    </citation>
    <scope>NUCLEOTIDE SEQUENCE [LARGE SCALE GENOMIC DNA]</scope>
    <source>
        <strain evidence="2">Araruama</strain>
    </source>
</reference>
<evidence type="ECO:0000313" key="1">
    <source>
        <dbReference type="EMBL" id="ETR73371.1"/>
    </source>
</evidence>
<protein>
    <recommendedName>
        <fullName evidence="3">Pectinesterase</fullName>
    </recommendedName>
</protein>
<evidence type="ECO:0008006" key="3">
    <source>
        <dbReference type="Google" id="ProtNLM"/>
    </source>
</evidence>
<name>A0A1V1PER5_9BACT</name>
<evidence type="ECO:0000313" key="2">
    <source>
        <dbReference type="Proteomes" id="UP000189670"/>
    </source>
</evidence>
<organism evidence="1 2">
    <name type="scientific">Candidatus Magnetoglobus multicellularis str. Araruama</name>
    <dbReference type="NCBI Taxonomy" id="890399"/>
    <lineage>
        <taxon>Bacteria</taxon>
        <taxon>Pseudomonadati</taxon>
        <taxon>Thermodesulfobacteriota</taxon>
        <taxon>Desulfobacteria</taxon>
        <taxon>Desulfobacterales</taxon>
        <taxon>Desulfobacteraceae</taxon>
        <taxon>Candidatus Magnetoglobus</taxon>
    </lineage>
</organism>
<dbReference type="Gene3D" id="2.160.20.10">
    <property type="entry name" value="Single-stranded right-handed beta-helix, Pectin lyase-like"/>
    <property type="match status" value="1"/>
</dbReference>
<proteinExistence type="predicted"/>
<sequence>TGRQYRPRKLTGNIGSEKLAGNIGYNKLYITDNEIPGTKITDATISQEKLTGNIGMDKLALTDGVIPYTSLNLTQSIQASDLAPDAVTFSASDLDDGSIGEEKLAGNIGYDKLSISANEIPGSAIRDSSISAEKLTGDIHIEKLNLNDGDIPYSALNLTQSIQASDLAPDAVNFTASDLDDGSIGAEKLAGNIGAEKLAGNIGSEKLAGNIGAEKLAGNIGAEKLAGNIGAEKLAGNIGIDKLNLTDGSIPYTSLNLTSAIQASDLAPDAVQFSANDLDDGSIGQEKLAGNIGYDKLSIANNDIPGSAITDSSIGAQKLSGNIGMDKLTLGDGAIPYTTLNLTNSIQASDLAPDAVTFSASDLTDGSIGEEKLAGNIGYDKLSIADNAINGSKITTNSITADKLAGSIGSNQLAGNIGYDKLTINNNDIPGTAIDNNSISADKLIGNIDYSKLNLTNSIQASDLAPGAISIDNNDITDETITYIKLNIANNEIPYGKLNLTDQLSSSDISDGSIQDADISNAANITYSKLNLSNSITNTDISNSAAITYNKLNLANSIQATDLAPGAITVSASDLDNNSITAQKLAGGIGYDKLSISANDIPGTTIMNGSLSSEKLSGNIGMDKLSLNDGDIPYTSLNLTNSIQASDLAPGAISIDNNDITDETITYIKLNIANNEIPYGKLNLTDQLSSSDISDGSIQDADISNAANITYSKLNLSNSITNTDISNSAAITYNKLNLANSIQATDLAPGAITVSASDLDNNSITAQKLAGGIGYDKLSLMDNDIPYTKLNLTQSLTNADISDIADIDYSKLYLFESITNTDISNSAAITYAKLDLSKSIQASDLAPGVLSVTVTGSDIENGSISYGKLNLAANELPYTTLNLNQSINNSDISNSADIDYSKLDLNNMITNSDISNTAAITYSKLDLANTISDSDISDAAAITYTKLDLYQSIQSSDLAPGVLSNTVTSGDIENGSVTYEKLSLAANELPYTTLNLTQSITNADISYAASVEYSKLNLYNMITGTDISDTAAITYSKLDLTNTISDSDISDGAAITYSKLDLTHSIQETDLAPGVLASTITTGDIENGSVTYEKLSLASNEIPYTTLNISNKITNEDISDMTSIAYTKLDLAGSITDTEIANGAGITYTKLDLNNSIDSTDIKNSSLNLNNLTANTFNADTLFITETTIYGLATASTFSTDYITVGQFISYSEAGYDSKLIFESPSSPQSITIPDMSGKLVVISEDGLNGQSLVADGAGGYSWQTIAGSGGAITVTDIEDGAVTYAKLNLADYIIPYTKVDLNNAKLNLADYIIPYTKVDLNNAIDSNDIKDSTLHLNNLTTTGTLQANALLVTDTTIIEGNTTINSNLHTTGTLQANALLVTDTTIIEGDTTINNHLSVTGTTYANALSITDTATINGATTITDNLAVTGTTIIDGQTDILNDLNVSGNAFITGTVTSSALALSQYILFTDGLYENKLVLESLSGWNSLTIPDMTGKLVAVQSDGTNGQALVADGLGSYTWQTLETSSDVNYTSVTASKADFDNLTVNNAFVLYNSENPAGQILMSTSAALPQQITIPDISGTVVVTEKQGINGQAVVSDGLGGYTWQTLNTGLTHEITVGDGGDYSTITDALNSITDNSALNQYVIKIGPGTYEEQVIMKEYVDISGAGNNSTIITTSGSGIDYTAGATVIGANNASIQNLTIKSVSTAEKAIGIYNNSVSPKIKNVDIIISVDSPAGFGCGIYNDTFASPSISSMEITATATGIGMSSQSCGIYNNTDASPIIIDVIIQSIASSSSASSSSFGILNNPSSSPQIMKSWIKVTDGSYAYGIKSTNALPSIHHVVISVHSASNNNYGIYNQQSNTTINYSEILVSGSNGSVKNCAIHNYESSPVISNTIGRVIVSSTDNYGIYNINSHPVFNNIILDVENGSTNTKIYNDNSNNSLRSSTYTGEIIADSAELTQITIKSNAYLLTSMTFQGYSSSDGIETTINVTEPTKANTITFPDESGTVMLSGGSGGSLNVSSVTASSGTYTTMTVSNQMTLSQTTIGGDTMLADEYTPISGNTTPADAAFYFGEKSTDGAWRMVRIGTSLVFQRRETGSWVNKMSVNP</sequence>